<dbReference type="EMBL" id="SULG01000152">
    <property type="protein sequence ID" value="TLD39979.1"/>
    <property type="molecule type" value="Genomic_DNA"/>
</dbReference>
<evidence type="ECO:0000313" key="2">
    <source>
        <dbReference type="Proteomes" id="UP000319783"/>
    </source>
</evidence>
<name>A0A533Q785_9BACT</name>
<dbReference type="AlphaFoldDB" id="A0A533Q785"/>
<organism evidence="1 2">
    <name type="scientific">Candidatus Jettenia ecosi</name>
    <dbReference type="NCBI Taxonomy" id="2494326"/>
    <lineage>
        <taxon>Bacteria</taxon>
        <taxon>Pseudomonadati</taxon>
        <taxon>Planctomycetota</taxon>
        <taxon>Candidatus Brocadiia</taxon>
        <taxon>Candidatus Brocadiales</taxon>
        <taxon>Candidatus Brocadiaceae</taxon>
        <taxon>Candidatus Jettenia</taxon>
    </lineage>
</organism>
<reference evidence="1 2" key="1">
    <citation type="submission" date="2019-04" db="EMBL/GenBank/DDBJ databases">
        <title>Genome of a novel bacterium Candidatus Jettenia ecosi reconstructed from metagenome of an anammox bioreactor.</title>
        <authorList>
            <person name="Mardanov A.V."/>
            <person name="Beletsky A.V."/>
            <person name="Ravin N.V."/>
            <person name="Botchkova E.A."/>
            <person name="Litti Y.V."/>
            <person name="Nozhevnikova A.N."/>
        </authorList>
    </citation>
    <scope>NUCLEOTIDE SEQUENCE [LARGE SCALE GENOMIC DNA]</scope>
    <source>
        <strain evidence="1">J2</strain>
    </source>
</reference>
<protein>
    <submittedName>
        <fullName evidence="1">Uncharacterized protein</fullName>
    </submittedName>
</protein>
<gene>
    <name evidence="1" type="ORF">JETT_3755</name>
</gene>
<proteinExistence type="predicted"/>
<accession>A0A533Q785</accession>
<dbReference type="Proteomes" id="UP000319783">
    <property type="component" value="Unassembled WGS sequence"/>
</dbReference>
<comment type="caution">
    <text evidence="1">The sequence shown here is derived from an EMBL/GenBank/DDBJ whole genome shotgun (WGS) entry which is preliminary data.</text>
</comment>
<sequence>MQNGVGANLVFTLVVGKRAGLECAQRVWANTRFTPTMIQPYFE</sequence>
<evidence type="ECO:0000313" key="1">
    <source>
        <dbReference type="EMBL" id="TLD39979.1"/>
    </source>
</evidence>